<dbReference type="RefSeq" id="WP_099331393.1">
    <property type="nucleotide sequence ID" value="NZ_CP024036.1"/>
</dbReference>
<reference evidence="1" key="2">
    <citation type="submission" date="2022-12" db="EMBL/GenBank/DDBJ databases">
        <authorList>
            <person name="Dechsakulwatana C."/>
            <person name="Rungsihiranrut A."/>
            <person name="Muangchinda C."/>
            <person name="Ningthoujam R."/>
            <person name="Klankeo P."/>
            <person name="Pinyakong O."/>
        </authorList>
    </citation>
    <scope>NUCLEOTIDE SEQUENCE</scope>
    <source>
        <strain evidence="1">TL01-2</strain>
    </source>
</reference>
<evidence type="ECO:0000313" key="2">
    <source>
        <dbReference type="Proteomes" id="UP001269400"/>
    </source>
</evidence>
<name>A0AAX6N391_PRIAR</name>
<reference evidence="1" key="1">
    <citation type="journal article" date="2022" name="J Environ Chem Eng">
        <title>Biodegradation of petroleum oil using a constructed nonpathogenic and heavy metal-tolerant bacterial consortium isolated from marine sponges.</title>
        <authorList>
            <person name="Dechsakulwatana C."/>
            <person name="Rungsihiranrut A."/>
            <person name="Muangchinda C."/>
            <person name="Ningthoujam R."/>
            <person name="Klankeo P."/>
            <person name="Pinyakong O."/>
        </authorList>
    </citation>
    <scope>NUCLEOTIDE SEQUENCE</scope>
    <source>
        <strain evidence="1">TL01-2</strain>
    </source>
</reference>
<accession>A0AAX6N391</accession>
<gene>
    <name evidence="1" type="ORF">O0Q50_03195</name>
</gene>
<organism evidence="1 2">
    <name type="scientific">Priestia aryabhattai</name>
    <name type="common">Bacillus aryabhattai</name>
    <dbReference type="NCBI Taxonomy" id="412384"/>
    <lineage>
        <taxon>Bacteria</taxon>
        <taxon>Bacillati</taxon>
        <taxon>Bacillota</taxon>
        <taxon>Bacilli</taxon>
        <taxon>Bacillales</taxon>
        <taxon>Bacillaceae</taxon>
        <taxon>Priestia</taxon>
    </lineage>
</organism>
<dbReference type="GeneID" id="48015774"/>
<dbReference type="EMBL" id="JAPTGD010000001">
    <property type="protein sequence ID" value="MDU9690160.1"/>
    <property type="molecule type" value="Genomic_DNA"/>
</dbReference>
<protein>
    <submittedName>
        <fullName evidence="1">Uncharacterized protein</fullName>
    </submittedName>
</protein>
<evidence type="ECO:0000313" key="1">
    <source>
        <dbReference type="EMBL" id="MDU9690160.1"/>
    </source>
</evidence>
<sequence>MINWHWEKVDTLECQGKWNEAKDYMYEEWRKDSLNVKKYLRLSFLCWYIVVESGCLNDPKINSEEYENILLEIKDFGFKHFGQDSEFLWIYGYMVSLFPYYFGEYEEWEEKGQQMIYEAHQLRPQDSIIKLVYIRGLPSSVIPGIKDLERTVNEALSLRFKGNGQLQRYFKEVLKCKI</sequence>
<dbReference type="AlphaFoldDB" id="A0AAX6N391"/>
<dbReference type="Proteomes" id="UP001269400">
    <property type="component" value="Unassembled WGS sequence"/>
</dbReference>
<proteinExistence type="predicted"/>
<comment type="caution">
    <text evidence="1">The sequence shown here is derived from an EMBL/GenBank/DDBJ whole genome shotgun (WGS) entry which is preliminary data.</text>
</comment>